<gene>
    <name evidence="1" type="ORF">CQA58_06140</name>
</gene>
<keyword evidence="2" id="KW-1185">Reference proteome</keyword>
<comment type="caution">
    <text evidence="1">The sequence shown here is derived from an EMBL/GenBank/DDBJ whole genome shotgun (WGS) entry which is preliminary data.</text>
</comment>
<accession>A0A3D8J0J9</accession>
<name>A0A3D8J0J9_9HELI</name>
<dbReference type="RefSeq" id="WP_115569848.1">
    <property type="nucleotide sequence ID" value="NZ_NXLV01000011.1"/>
</dbReference>
<dbReference type="OrthoDB" id="5328460at2"/>
<dbReference type="EMBL" id="NXLV01000011">
    <property type="protein sequence ID" value="RDU70301.1"/>
    <property type="molecule type" value="Genomic_DNA"/>
</dbReference>
<sequence>MFSSIKAKLVLKAHDEATCKAMGYAEQGWFIQAVSEIEKYECLRDWLESGYEDRRHNAFEFYAKALRWFGFDWDEVESEFGECRELLDGEKIICNILYAETQIIPSYTRSKMDSLNTAFVKHYQALDAKMKKLIILSGFKERFERKTLNEILSECGVIAQEHYKANEGKLEKCGEILGYRVEILGKVCRLDVEGRFVRVLRKSLCEESREDLFLRVRERVQKSSHNGLAEKMGFVDFWRFKKGAEILSECESLEEWIGRGFYALGVRASEFFVGLSDVLFDEREEAMEVAKKYRNISRRCERFDGVIFVITQRRGKELVEFTSDYGVGIFNEMRQIHLDRREFRQKTREEVLRILGEKIKWHFVRNDGELRIWGKILGYKIKMYGKIFEFSTQGQLLQEVEVAEEGREKVRGLTQIAKGE</sequence>
<evidence type="ECO:0000313" key="1">
    <source>
        <dbReference type="EMBL" id="RDU70301.1"/>
    </source>
</evidence>
<dbReference type="AlphaFoldDB" id="A0A3D8J0J9"/>
<evidence type="ECO:0000313" key="2">
    <source>
        <dbReference type="Proteomes" id="UP000257045"/>
    </source>
</evidence>
<reference evidence="1 2" key="1">
    <citation type="submission" date="2018-04" db="EMBL/GenBank/DDBJ databases">
        <title>Novel Campyloabacter and Helicobacter Species and Strains.</title>
        <authorList>
            <person name="Mannion A.J."/>
            <person name="Shen Z."/>
            <person name="Fox J.G."/>
        </authorList>
    </citation>
    <scope>NUCLEOTIDE SEQUENCE [LARGE SCALE GENOMIC DNA]</scope>
    <source>
        <strain evidence="1 2">MIT 04-9366</strain>
    </source>
</reference>
<proteinExistence type="predicted"/>
<protein>
    <submittedName>
        <fullName evidence="1">Uncharacterized protein</fullName>
    </submittedName>
</protein>
<organism evidence="1 2">
    <name type="scientific">Helicobacter brantae</name>
    <dbReference type="NCBI Taxonomy" id="375927"/>
    <lineage>
        <taxon>Bacteria</taxon>
        <taxon>Pseudomonadati</taxon>
        <taxon>Campylobacterota</taxon>
        <taxon>Epsilonproteobacteria</taxon>
        <taxon>Campylobacterales</taxon>
        <taxon>Helicobacteraceae</taxon>
        <taxon>Helicobacter</taxon>
    </lineage>
</organism>
<dbReference type="Proteomes" id="UP000257045">
    <property type="component" value="Unassembled WGS sequence"/>
</dbReference>